<keyword evidence="2" id="KW-1185">Reference proteome</keyword>
<dbReference type="Proteomes" id="UP000053237">
    <property type="component" value="Unassembled WGS sequence"/>
</dbReference>
<comment type="caution">
    <text evidence="1">The sequence shown here is derived from an EMBL/GenBank/DDBJ whole genome shotgun (WGS) entry which is preliminary data.</text>
</comment>
<dbReference type="AlphaFoldDB" id="A0A024G2F9"/>
<sequence length="120" mass="13867">MSRNHNITCTLNKRSRTSASAMRIETPLQNLIKIDSKSTYPLPSALKFPQFDRPLFPPARYQMFIMTQLVALLSRVGIIRFIGENAVDTLFEDILQLIARILAKLRFRLFIPLCFLFYSA</sequence>
<organism evidence="1 2">
    <name type="scientific">Albugo candida</name>
    <dbReference type="NCBI Taxonomy" id="65357"/>
    <lineage>
        <taxon>Eukaryota</taxon>
        <taxon>Sar</taxon>
        <taxon>Stramenopiles</taxon>
        <taxon>Oomycota</taxon>
        <taxon>Peronosporomycetes</taxon>
        <taxon>Albuginales</taxon>
        <taxon>Albuginaceae</taxon>
        <taxon>Albugo</taxon>
    </lineage>
</organism>
<dbReference type="InParanoid" id="A0A024G2F9"/>
<proteinExistence type="predicted"/>
<dbReference type="EMBL" id="CAIX01000014">
    <property type="protein sequence ID" value="CCI41038.1"/>
    <property type="molecule type" value="Genomic_DNA"/>
</dbReference>
<gene>
    <name evidence="1" type="ORF">BN9_018220</name>
</gene>
<name>A0A024G2F9_9STRA</name>
<evidence type="ECO:0000313" key="1">
    <source>
        <dbReference type="EMBL" id="CCI41038.1"/>
    </source>
</evidence>
<accession>A0A024G2F9</accession>
<protein>
    <submittedName>
        <fullName evidence="1">Uncharacterized protein</fullName>
    </submittedName>
</protein>
<reference evidence="1 2" key="1">
    <citation type="submission" date="2012-05" db="EMBL/GenBank/DDBJ databases">
        <title>Recombination and specialization in a pathogen metapopulation.</title>
        <authorList>
            <person name="Gardiner A."/>
            <person name="Kemen E."/>
            <person name="Schultz-Larsen T."/>
            <person name="MacLean D."/>
            <person name="Van Oosterhout C."/>
            <person name="Jones J.D.G."/>
        </authorList>
    </citation>
    <scope>NUCLEOTIDE SEQUENCE [LARGE SCALE GENOMIC DNA]</scope>
    <source>
        <strain evidence="1 2">Ac Nc2</strain>
    </source>
</reference>
<evidence type="ECO:0000313" key="2">
    <source>
        <dbReference type="Proteomes" id="UP000053237"/>
    </source>
</evidence>